<comment type="caution">
    <text evidence="1">The sequence shown here is derived from an EMBL/GenBank/DDBJ whole genome shotgun (WGS) entry which is preliminary data.</text>
</comment>
<keyword evidence="2" id="KW-1185">Reference proteome</keyword>
<reference evidence="1" key="1">
    <citation type="journal article" date="2023" name="G3 (Bethesda)">
        <title>Whole genome assemblies of Zophobas morio and Tenebrio molitor.</title>
        <authorList>
            <person name="Kaur S."/>
            <person name="Stinson S.A."/>
            <person name="diCenzo G.C."/>
        </authorList>
    </citation>
    <scope>NUCLEOTIDE SEQUENCE</scope>
    <source>
        <strain evidence="1">QUZm001</strain>
    </source>
</reference>
<protein>
    <submittedName>
        <fullName evidence="1">Uncharacterized protein</fullName>
    </submittedName>
</protein>
<name>A0AA38MNX2_9CUCU</name>
<organism evidence="1 2">
    <name type="scientific">Zophobas morio</name>
    <dbReference type="NCBI Taxonomy" id="2755281"/>
    <lineage>
        <taxon>Eukaryota</taxon>
        <taxon>Metazoa</taxon>
        <taxon>Ecdysozoa</taxon>
        <taxon>Arthropoda</taxon>
        <taxon>Hexapoda</taxon>
        <taxon>Insecta</taxon>
        <taxon>Pterygota</taxon>
        <taxon>Neoptera</taxon>
        <taxon>Endopterygota</taxon>
        <taxon>Coleoptera</taxon>
        <taxon>Polyphaga</taxon>
        <taxon>Cucujiformia</taxon>
        <taxon>Tenebrionidae</taxon>
        <taxon>Zophobas</taxon>
    </lineage>
</organism>
<proteinExistence type="predicted"/>
<evidence type="ECO:0000313" key="2">
    <source>
        <dbReference type="Proteomes" id="UP001168821"/>
    </source>
</evidence>
<dbReference type="EMBL" id="JALNTZ010000002">
    <property type="protein sequence ID" value="KAJ3662468.1"/>
    <property type="molecule type" value="Genomic_DNA"/>
</dbReference>
<evidence type="ECO:0000313" key="1">
    <source>
        <dbReference type="EMBL" id="KAJ3662468.1"/>
    </source>
</evidence>
<gene>
    <name evidence="1" type="ORF">Zmor_006816</name>
</gene>
<accession>A0AA38MNX2</accession>
<sequence>MIKLVQQPIFYIGFCYKQDDPRRELMEVPDIVLKRHTFLQELEKFQNLEEPSLIILNKAPYQSTMINKAPTFASILKPQLLQLIERYLT</sequence>
<dbReference type="Proteomes" id="UP001168821">
    <property type="component" value="Unassembled WGS sequence"/>
</dbReference>
<dbReference type="AlphaFoldDB" id="A0AA38MNX2"/>